<keyword evidence="9" id="KW-1185">Reference proteome</keyword>
<organism evidence="8 9">
    <name type="scientific">Uabimicrobium amorphum</name>
    <dbReference type="NCBI Taxonomy" id="2596890"/>
    <lineage>
        <taxon>Bacteria</taxon>
        <taxon>Pseudomonadati</taxon>
        <taxon>Planctomycetota</taxon>
        <taxon>Candidatus Uabimicrobiia</taxon>
        <taxon>Candidatus Uabimicrobiales</taxon>
        <taxon>Candidatus Uabimicrobiaceae</taxon>
        <taxon>Candidatus Uabimicrobium</taxon>
    </lineage>
</organism>
<dbReference type="InterPro" id="IPR017441">
    <property type="entry name" value="Protein_kinase_ATP_BS"/>
</dbReference>
<keyword evidence="2 5" id="KW-0547">Nucleotide-binding</keyword>
<keyword evidence="6" id="KW-1133">Transmembrane helix</keyword>
<keyword evidence="6" id="KW-0472">Membrane</keyword>
<keyword evidence="8" id="KW-0723">Serine/threonine-protein kinase</keyword>
<proteinExistence type="predicted"/>
<evidence type="ECO:0000256" key="2">
    <source>
        <dbReference type="ARBA" id="ARBA00022741"/>
    </source>
</evidence>
<dbReference type="Pfam" id="PF00069">
    <property type="entry name" value="Pkinase"/>
    <property type="match status" value="1"/>
</dbReference>
<dbReference type="CDD" id="cd14014">
    <property type="entry name" value="STKc_PknB_like"/>
    <property type="match status" value="1"/>
</dbReference>
<evidence type="ECO:0000256" key="1">
    <source>
        <dbReference type="ARBA" id="ARBA00022679"/>
    </source>
</evidence>
<evidence type="ECO:0000256" key="6">
    <source>
        <dbReference type="SAM" id="Phobius"/>
    </source>
</evidence>
<accession>A0A5S9IPX1</accession>
<protein>
    <submittedName>
        <fullName evidence="8">Serine/threonine protein kinase</fullName>
    </submittedName>
</protein>
<keyword evidence="3 8" id="KW-0418">Kinase</keyword>
<keyword evidence="6" id="KW-0812">Transmembrane</keyword>
<dbReference type="Gene3D" id="3.30.200.20">
    <property type="entry name" value="Phosphorylase Kinase, domain 1"/>
    <property type="match status" value="1"/>
</dbReference>
<dbReference type="SUPFAM" id="SSF56112">
    <property type="entry name" value="Protein kinase-like (PK-like)"/>
    <property type="match status" value="1"/>
</dbReference>
<dbReference type="GO" id="GO:0005524">
    <property type="term" value="F:ATP binding"/>
    <property type="evidence" value="ECO:0007669"/>
    <property type="project" value="UniProtKB-UniRule"/>
</dbReference>
<dbReference type="InterPro" id="IPR011009">
    <property type="entry name" value="Kinase-like_dom_sf"/>
</dbReference>
<evidence type="ECO:0000256" key="3">
    <source>
        <dbReference type="ARBA" id="ARBA00022777"/>
    </source>
</evidence>
<dbReference type="PROSITE" id="PS00108">
    <property type="entry name" value="PROTEIN_KINASE_ST"/>
    <property type="match status" value="1"/>
</dbReference>
<dbReference type="PANTHER" id="PTHR43289:SF6">
    <property type="entry name" value="SERINE_THREONINE-PROTEIN KINASE NEKL-3"/>
    <property type="match status" value="1"/>
</dbReference>
<dbReference type="Proteomes" id="UP000326354">
    <property type="component" value="Chromosome"/>
</dbReference>
<dbReference type="GO" id="GO:0004674">
    <property type="term" value="F:protein serine/threonine kinase activity"/>
    <property type="evidence" value="ECO:0007669"/>
    <property type="project" value="UniProtKB-KW"/>
</dbReference>
<feature type="domain" description="Protein kinase" evidence="7">
    <location>
        <begin position="43"/>
        <end position="312"/>
    </location>
</feature>
<dbReference type="InterPro" id="IPR008271">
    <property type="entry name" value="Ser/Thr_kinase_AS"/>
</dbReference>
<evidence type="ECO:0000313" key="8">
    <source>
        <dbReference type="EMBL" id="BBM85527.1"/>
    </source>
</evidence>
<dbReference type="PANTHER" id="PTHR43289">
    <property type="entry name" value="MITOGEN-ACTIVATED PROTEIN KINASE KINASE KINASE 20-RELATED"/>
    <property type="match status" value="1"/>
</dbReference>
<evidence type="ECO:0000313" key="9">
    <source>
        <dbReference type="Proteomes" id="UP000326354"/>
    </source>
</evidence>
<dbReference type="PROSITE" id="PS50011">
    <property type="entry name" value="PROTEIN_KINASE_DOM"/>
    <property type="match status" value="1"/>
</dbReference>
<gene>
    <name evidence="8" type="ORF">UABAM_03896</name>
</gene>
<feature type="transmembrane region" description="Helical" evidence="6">
    <location>
        <begin position="371"/>
        <end position="388"/>
    </location>
</feature>
<evidence type="ECO:0000256" key="4">
    <source>
        <dbReference type="ARBA" id="ARBA00022840"/>
    </source>
</evidence>
<feature type="binding site" evidence="5">
    <location>
        <position position="72"/>
    </location>
    <ligand>
        <name>ATP</name>
        <dbReference type="ChEBI" id="CHEBI:30616"/>
    </ligand>
</feature>
<dbReference type="SMART" id="SM00220">
    <property type="entry name" value="S_TKc"/>
    <property type="match status" value="1"/>
</dbReference>
<dbReference type="AlphaFoldDB" id="A0A5S9IPX1"/>
<dbReference type="Gene3D" id="1.10.510.10">
    <property type="entry name" value="Transferase(Phosphotransferase) domain 1"/>
    <property type="match status" value="1"/>
</dbReference>
<evidence type="ECO:0000256" key="5">
    <source>
        <dbReference type="PROSITE-ProRule" id="PRU10141"/>
    </source>
</evidence>
<dbReference type="PROSITE" id="PS00107">
    <property type="entry name" value="PROTEIN_KINASE_ATP"/>
    <property type="match status" value="1"/>
</dbReference>
<dbReference type="InterPro" id="IPR000719">
    <property type="entry name" value="Prot_kinase_dom"/>
</dbReference>
<dbReference type="RefSeq" id="WP_173013428.1">
    <property type="nucleotide sequence ID" value="NZ_AP019860.1"/>
</dbReference>
<reference evidence="8 9" key="1">
    <citation type="submission" date="2019-08" db="EMBL/GenBank/DDBJ databases">
        <title>Complete genome sequence of Candidatus Uab amorphum.</title>
        <authorList>
            <person name="Shiratori T."/>
            <person name="Suzuki S."/>
            <person name="Kakizawa Y."/>
            <person name="Ishida K."/>
        </authorList>
    </citation>
    <scope>NUCLEOTIDE SEQUENCE [LARGE SCALE GENOMIC DNA]</scope>
    <source>
        <strain evidence="8 9">SRT547</strain>
    </source>
</reference>
<dbReference type="KEGG" id="uam:UABAM_03896"/>
<dbReference type="EMBL" id="AP019860">
    <property type="protein sequence ID" value="BBM85527.1"/>
    <property type="molecule type" value="Genomic_DNA"/>
</dbReference>
<keyword evidence="4 5" id="KW-0067">ATP-binding</keyword>
<name>A0A5S9IPX1_UABAM</name>
<keyword evidence="1" id="KW-0808">Transferase</keyword>
<sequence>MMNDKKSNTQQTLVGFSSIFSSLNATVTNESFERETQLHEDRYEVIEKIGSGGMGSVWKIYDRDLQRHVAVKQVGNHKEGDNYTARLLKEAQLTAQLEHPNIVPIYDVEVNEDQQLLYTMRLVEGVSLKKILDGLRNKDLEISKAWSLTRLLRVFINVAQGVSLAHTREILHRDLKPDNIMLGKFGQVLVVDWGLAIYLQQQNEKKDNDISGTLHYMSPEQLDGEQNLQPQSDIYSLGVILYEMVALERPIESNQPAEIMFKTIQGNLRPIEEIVPCVPAELKAIIDKCLQLSASERYKNAQQLVEDIELFLDDQNLKYAQVPFCDKILGIYTKKGFNIQQLVVIDLKFMCWGASMLAIFVCMLFPVITRFGWLALTLAIIFFMRPMFKMLTAQKTQRYSWHGNNISQEKNA</sequence>
<evidence type="ECO:0000259" key="7">
    <source>
        <dbReference type="PROSITE" id="PS50011"/>
    </source>
</evidence>